<dbReference type="OrthoDB" id="9867610at2"/>
<accession>A0A502KV42</accession>
<evidence type="ECO:0000256" key="1">
    <source>
        <dbReference type="SAM" id="SignalP"/>
    </source>
</evidence>
<sequence length="98" mass="10893">MIATLQFLLLCFFLNATTLTVTERDSRSELFSDVKIAVVAEGQGNAVDNLSCESLDCDFLAFTLTLPPLSPSHFENRLLQIRLDSYDISSNLIRAPPQ</sequence>
<reference evidence="2 3" key="1">
    <citation type="submission" date="2019-01" db="EMBL/GenBank/DDBJ databases">
        <title>Litorilituus lipolytica sp. nov., isolated from intertidal sand of the Yellow Sea in China.</title>
        <authorList>
            <person name="Liu A."/>
        </authorList>
    </citation>
    <scope>NUCLEOTIDE SEQUENCE [LARGE SCALE GENOMIC DNA]</scope>
    <source>
        <strain evidence="2 3">RZ04</strain>
    </source>
</reference>
<evidence type="ECO:0000313" key="2">
    <source>
        <dbReference type="EMBL" id="TPH12097.1"/>
    </source>
</evidence>
<keyword evidence="3" id="KW-1185">Reference proteome</keyword>
<dbReference type="AlphaFoldDB" id="A0A502KV42"/>
<dbReference type="Proteomes" id="UP000315303">
    <property type="component" value="Unassembled WGS sequence"/>
</dbReference>
<feature type="signal peptide" evidence="1">
    <location>
        <begin position="1"/>
        <end position="16"/>
    </location>
</feature>
<keyword evidence="1" id="KW-0732">Signal</keyword>
<protein>
    <submittedName>
        <fullName evidence="2">Uncharacterized protein</fullName>
    </submittedName>
</protein>
<name>A0A502KV42_9GAMM</name>
<comment type="caution">
    <text evidence="2">The sequence shown here is derived from an EMBL/GenBank/DDBJ whole genome shotgun (WGS) entry which is preliminary data.</text>
</comment>
<evidence type="ECO:0000313" key="3">
    <source>
        <dbReference type="Proteomes" id="UP000315303"/>
    </source>
</evidence>
<organism evidence="2 3">
    <name type="scientific">Litorilituus lipolyticus</name>
    <dbReference type="NCBI Taxonomy" id="2491017"/>
    <lineage>
        <taxon>Bacteria</taxon>
        <taxon>Pseudomonadati</taxon>
        <taxon>Pseudomonadota</taxon>
        <taxon>Gammaproteobacteria</taxon>
        <taxon>Alteromonadales</taxon>
        <taxon>Colwelliaceae</taxon>
        <taxon>Litorilituus</taxon>
    </lineage>
</organism>
<feature type="chain" id="PRO_5021254479" evidence="1">
    <location>
        <begin position="17"/>
        <end position="98"/>
    </location>
</feature>
<proteinExistence type="predicted"/>
<gene>
    <name evidence="2" type="ORF">EPA86_17220</name>
</gene>
<dbReference type="EMBL" id="SAWY01000041">
    <property type="protein sequence ID" value="TPH12097.1"/>
    <property type="molecule type" value="Genomic_DNA"/>
</dbReference>
<dbReference type="RefSeq" id="WP_140605628.1">
    <property type="nucleotide sequence ID" value="NZ_SAWY01000041.1"/>
</dbReference>